<sequence>MVKDDASIINNYPTCHIISKQVTPFLRIIPCPQYGFRLDQAEVGCRPIWRVASHELLPGRRNPDWQQQGRSGASNSQDYTVTEYHTDFTNMFGNLLPRFLELCPATNASQANAVVNEYFRDLSRTGTWDWA</sequence>
<dbReference type="AlphaFoldDB" id="A0A370C0V6"/>
<gene>
    <name evidence="1" type="ORF">M747DRAFT_340380</name>
</gene>
<organism evidence="1 2">
    <name type="scientific">Aspergillus niger ATCC 13496</name>
    <dbReference type="NCBI Taxonomy" id="1353008"/>
    <lineage>
        <taxon>Eukaryota</taxon>
        <taxon>Fungi</taxon>
        <taxon>Dikarya</taxon>
        <taxon>Ascomycota</taxon>
        <taxon>Pezizomycotina</taxon>
        <taxon>Eurotiomycetes</taxon>
        <taxon>Eurotiomycetidae</taxon>
        <taxon>Eurotiales</taxon>
        <taxon>Aspergillaceae</taxon>
        <taxon>Aspergillus</taxon>
        <taxon>Aspergillus subgen. Circumdati</taxon>
    </lineage>
</organism>
<proteinExistence type="predicted"/>
<name>A0A370C0V6_ASPNG</name>
<evidence type="ECO:0000313" key="2">
    <source>
        <dbReference type="Proteomes" id="UP000253845"/>
    </source>
</evidence>
<reference evidence="1 2" key="1">
    <citation type="submission" date="2018-07" db="EMBL/GenBank/DDBJ databases">
        <title>Section-level genome sequencing of Aspergillus section Nigri to investigate inter- and intra-species variation.</title>
        <authorList>
            <consortium name="DOE Joint Genome Institute"/>
            <person name="Vesth T.C."/>
            <person name="Nybo J.L."/>
            <person name="Theobald S."/>
            <person name="Frisvad J.C."/>
            <person name="Larsen T.O."/>
            <person name="Nielsen K.F."/>
            <person name="Hoof J.B."/>
            <person name="Brandl J."/>
            <person name="Salamov A."/>
            <person name="Riley R."/>
            <person name="Gladden J.M."/>
            <person name="Phatale P."/>
            <person name="Nielsen M.T."/>
            <person name="Lyhne E.K."/>
            <person name="Kogle M.E."/>
            <person name="Strasser K."/>
            <person name="McDonnell E."/>
            <person name="Barry K."/>
            <person name="Clum A."/>
            <person name="Chen C."/>
            <person name="Nolan M."/>
            <person name="Sandor L."/>
            <person name="Kuo A."/>
            <person name="Lipzen A."/>
            <person name="Hainaut M."/>
            <person name="Drula E."/>
            <person name="Tsang A."/>
            <person name="Magnuson J.K."/>
            <person name="Henrissat B."/>
            <person name="Wiebenga A."/>
            <person name="Simmons B.A."/>
            <person name="Makela M.R."/>
            <person name="De vries R.P."/>
            <person name="Grigoriev I.V."/>
            <person name="Mortensen U.H."/>
            <person name="Baker S.E."/>
            <person name="Andersen M.R."/>
        </authorList>
    </citation>
    <scope>NUCLEOTIDE SEQUENCE [LARGE SCALE GENOMIC DNA]</scope>
    <source>
        <strain evidence="1 2">ATCC 13496</strain>
    </source>
</reference>
<dbReference type="Proteomes" id="UP000253845">
    <property type="component" value="Unassembled WGS sequence"/>
</dbReference>
<protein>
    <submittedName>
        <fullName evidence="1">Uncharacterized protein</fullName>
    </submittedName>
</protein>
<dbReference type="EMBL" id="KZ851910">
    <property type="protein sequence ID" value="RDH21567.1"/>
    <property type="molecule type" value="Genomic_DNA"/>
</dbReference>
<accession>A0A370C0V6</accession>
<dbReference type="VEuPathDB" id="FungiDB:M747DRAFT_340380"/>
<evidence type="ECO:0000313" key="1">
    <source>
        <dbReference type="EMBL" id="RDH21567.1"/>
    </source>
</evidence>